<sequence>MTGSSIIGSFLGAFVVNAYSEIMARIIKTPASMFYVPGIFPLVPGITAYRTINAIVENNYSEALNSGILTLAIGGAIVLAIMISSIIVKSLFKCSIHRNIHCKE</sequence>
<evidence type="ECO:0000256" key="6">
    <source>
        <dbReference type="ARBA" id="ARBA00023136"/>
    </source>
</evidence>
<evidence type="ECO:0000256" key="8">
    <source>
        <dbReference type="SAM" id="Phobius"/>
    </source>
</evidence>
<dbReference type="RefSeq" id="WP_053341939.1">
    <property type="nucleotide sequence ID" value="NZ_LFPA01000055.1"/>
</dbReference>
<evidence type="ECO:0000313" key="12">
    <source>
        <dbReference type="Proteomes" id="UP000473681"/>
    </source>
</evidence>
<keyword evidence="4 8" id="KW-0812">Transmembrane</keyword>
<evidence type="ECO:0000256" key="7">
    <source>
        <dbReference type="ARBA" id="ARBA00034125"/>
    </source>
</evidence>
<gene>
    <name evidence="10" type="ORF">FC774_14890</name>
    <name evidence="11" type="ORF">FDB51_01275</name>
</gene>
<dbReference type="PANTHER" id="PTHR34390">
    <property type="entry name" value="UPF0442 PROTEIN YJJB-RELATED"/>
    <property type="match status" value="1"/>
</dbReference>
<dbReference type="Proteomes" id="UP000476820">
    <property type="component" value="Unassembled WGS sequence"/>
</dbReference>
<feature type="transmembrane region" description="Helical" evidence="8">
    <location>
        <begin position="6"/>
        <end position="27"/>
    </location>
</feature>
<dbReference type="AlphaFoldDB" id="A0A0M1LIE1"/>
<evidence type="ECO:0000256" key="3">
    <source>
        <dbReference type="ARBA" id="ARBA00022519"/>
    </source>
</evidence>
<dbReference type="PANTHER" id="PTHR34390:SF1">
    <property type="entry name" value="SUCCINATE TRANSPORTER SUBUNIT YJJB-RELATED"/>
    <property type="match status" value="1"/>
</dbReference>
<dbReference type="InterPro" id="IPR024528">
    <property type="entry name" value="ThrE_2"/>
</dbReference>
<evidence type="ECO:0000256" key="5">
    <source>
        <dbReference type="ARBA" id="ARBA00022989"/>
    </source>
</evidence>
<keyword evidence="2" id="KW-1003">Cell membrane</keyword>
<comment type="caution">
    <text evidence="11">The sequence shown here is derived from an EMBL/GenBank/DDBJ whole genome shotgun (WGS) entry which is preliminary data.</text>
</comment>
<dbReference type="EMBL" id="SWVK01000001">
    <property type="protein sequence ID" value="NFN33780.1"/>
    <property type="molecule type" value="Genomic_DNA"/>
</dbReference>
<feature type="transmembrane region" description="Helical" evidence="8">
    <location>
        <begin position="68"/>
        <end position="88"/>
    </location>
</feature>
<comment type="similarity">
    <text evidence="7">Belongs to the ThrE exporter (TC 2.A.79) family.</text>
</comment>
<dbReference type="OrthoDB" id="9810047at2"/>
<evidence type="ECO:0000313" key="10">
    <source>
        <dbReference type="EMBL" id="NFF89139.1"/>
    </source>
</evidence>
<dbReference type="GO" id="GO:0005886">
    <property type="term" value="C:plasma membrane"/>
    <property type="evidence" value="ECO:0007669"/>
    <property type="project" value="UniProtKB-SubCell"/>
</dbReference>
<dbReference type="EMBL" id="SWOV01000052">
    <property type="protein sequence ID" value="NFF89139.1"/>
    <property type="molecule type" value="Genomic_DNA"/>
</dbReference>
<feature type="transmembrane region" description="Helical" evidence="8">
    <location>
        <begin position="34"/>
        <end position="56"/>
    </location>
</feature>
<evidence type="ECO:0000256" key="1">
    <source>
        <dbReference type="ARBA" id="ARBA00004651"/>
    </source>
</evidence>
<keyword evidence="5 8" id="KW-1133">Transmembrane helix</keyword>
<keyword evidence="3" id="KW-0997">Cell inner membrane</keyword>
<name>A0A0M1LIE1_CLOBO</name>
<evidence type="ECO:0000256" key="2">
    <source>
        <dbReference type="ARBA" id="ARBA00022475"/>
    </source>
</evidence>
<proteinExistence type="inferred from homology"/>
<protein>
    <submittedName>
        <fullName evidence="11">Threonine/serine exporter</fullName>
    </submittedName>
</protein>
<evidence type="ECO:0000259" key="9">
    <source>
        <dbReference type="Pfam" id="PF12821"/>
    </source>
</evidence>
<evidence type="ECO:0000256" key="4">
    <source>
        <dbReference type="ARBA" id="ARBA00022692"/>
    </source>
</evidence>
<dbReference type="InterPro" id="IPR050539">
    <property type="entry name" value="ThrE_Dicarb/AminoAcid_Exp"/>
</dbReference>
<dbReference type="Pfam" id="PF12821">
    <property type="entry name" value="ThrE_2"/>
    <property type="match status" value="1"/>
</dbReference>
<dbReference type="Proteomes" id="UP000473681">
    <property type="component" value="Unassembled WGS sequence"/>
</dbReference>
<evidence type="ECO:0000313" key="11">
    <source>
        <dbReference type="EMBL" id="NFN33780.1"/>
    </source>
</evidence>
<evidence type="ECO:0000313" key="13">
    <source>
        <dbReference type="Proteomes" id="UP000476820"/>
    </source>
</evidence>
<comment type="subcellular location">
    <subcellularLocation>
        <location evidence="1">Cell membrane</location>
        <topology evidence="1">Multi-pass membrane protein</topology>
    </subcellularLocation>
</comment>
<organism evidence="11 12">
    <name type="scientific">Clostridium botulinum</name>
    <dbReference type="NCBI Taxonomy" id="1491"/>
    <lineage>
        <taxon>Bacteria</taxon>
        <taxon>Bacillati</taxon>
        <taxon>Bacillota</taxon>
        <taxon>Clostridia</taxon>
        <taxon>Eubacteriales</taxon>
        <taxon>Clostridiaceae</taxon>
        <taxon>Clostridium</taxon>
    </lineage>
</organism>
<keyword evidence="6 8" id="KW-0472">Membrane</keyword>
<accession>A0A0M1LIE1</accession>
<feature type="domain" description="Threonine/Serine exporter ThrE" evidence="9">
    <location>
        <begin position="2"/>
        <end position="87"/>
    </location>
</feature>
<reference evidence="12 13" key="1">
    <citation type="submission" date="2019-04" db="EMBL/GenBank/DDBJ databases">
        <title>Genome sequencing of Clostridium botulinum Groups I-IV and Clostridium butyricum.</title>
        <authorList>
            <person name="Brunt J."/>
            <person name="Van Vliet A.H.M."/>
            <person name="Stringer S.C."/>
            <person name="Carter A.T."/>
            <person name="Peck M.W."/>
        </authorList>
    </citation>
    <scope>NUCLEOTIDE SEQUENCE [LARGE SCALE GENOMIC DNA]</scope>
    <source>
        <strain evidence="10 13">1605</strain>
        <strain evidence="11 12">CB-K-33E</strain>
    </source>
</reference>
<dbReference type="GO" id="GO:0015744">
    <property type="term" value="P:succinate transport"/>
    <property type="evidence" value="ECO:0007669"/>
    <property type="project" value="TreeGrafter"/>
</dbReference>